<protein>
    <submittedName>
        <fullName evidence="2">Uncharacterized protein</fullName>
    </submittedName>
</protein>
<evidence type="ECO:0000256" key="1">
    <source>
        <dbReference type="SAM" id="Phobius"/>
    </source>
</evidence>
<comment type="caution">
    <text evidence="2">The sequence shown here is derived from an EMBL/GenBank/DDBJ whole genome shotgun (WGS) entry which is preliminary data.</text>
</comment>
<dbReference type="Proteomes" id="UP001179280">
    <property type="component" value="Unassembled WGS sequence"/>
</dbReference>
<sequence length="62" mass="6789">MKLAASIVLFMVIGVIVAYSFGIFMIGIGFDEFSPILMMVGAVFGLQTVIIRMLMNVMAKNQ</sequence>
<organism evidence="2 3">
    <name type="scientific">Shouchella xiaoxiensis</name>
    <dbReference type="NCBI Taxonomy" id="766895"/>
    <lineage>
        <taxon>Bacteria</taxon>
        <taxon>Bacillati</taxon>
        <taxon>Bacillota</taxon>
        <taxon>Bacilli</taxon>
        <taxon>Bacillales</taxon>
        <taxon>Bacillaceae</taxon>
        <taxon>Shouchella</taxon>
    </lineage>
</organism>
<reference evidence="2" key="1">
    <citation type="submission" date="2021-01" db="EMBL/GenBank/DDBJ databases">
        <title>Genomic Encyclopedia of Type Strains, Phase IV (KMG-IV): sequencing the most valuable type-strain genomes for metagenomic binning, comparative biology and taxonomic classification.</title>
        <authorList>
            <person name="Goeker M."/>
        </authorList>
    </citation>
    <scope>NUCLEOTIDE SEQUENCE</scope>
    <source>
        <strain evidence="2">DSM 21943</strain>
    </source>
</reference>
<evidence type="ECO:0000313" key="2">
    <source>
        <dbReference type="EMBL" id="MBM7839476.1"/>
    </source>
</evidence>
<gene>
    <name evidence="2" type="ORF">JOC54_002756</name>
</gene>
<keyword evidence="1" id="KW-0812">Transmembrane</keyword>
<name>A0ABS2SWD2_9BACI</name>
<keyword evidence="3" id="KW-1185">Reference proteome</keyword>
<proteinExistence type="predicted"/>
<keyword evidence="1" id="KW-0472">Membrane</keyword>
<keyword evidence="1" id="KW-1133">Transmembrane helix</keyword>
<feature type="transmembrane region" description="Helical" evidence="1">
    <location>
        <begin position="7"/>
        <end position="30"/>
    </location>
</feature>
<evidence type="ECO:0000313" key="3">
    <source>
        <dbReference type="Proteomes" id="UP001179280"/>
    </source>
</evidence>
<accession>A0ABS2SWD2</accession>
<dbReference type="EMBL" id="JAFBCV010000008">
    <property type="protein sequence ID" value="MBM7839476.1"/>
    <property type="molecule type" value="Genomic_DNA"/>
</dbReference>
<dbReference type="RefSeq" id="WP_204466716.1">
    <property type="nucleotide sequence ID" value="NZ_JAFBCV010000008.1"/>
</dbReference>
<feature type="transmembrane region" description="Helical" evidence="1">
    <location>
        <begin position="36"/>
        <end position="55"/>
    </location>
</feature>